<gene>
    <name evidence="5" type="ORF">ODALV1_LOCUS14823</name>
</gene>
<dbReference type="InterPro" id="IPR013602">
    <property type="entry name" value="Dynein_heavy_linker"/>
</dbReference>
<dbReference type="InterPro" id="IPR013594">
    <property type="entry name" value="Dynein_heavy_tail"/>
</dbReference>
<evidence type="ECO:0000313" key="6">
    <source>
        <dbReference type="Proteomes" id="UP001642540"/>
    </source>
</evidence>
<evidence type="ECO:0000313" key="5">
    <source>
        <dbReference type="EMBL" id="CAL8111201.1"/>
    </source>
</evidence>
<evidence type="ECO:0000259" key="3">
    <source>
        <dbReference type="Pfam" id="PF08385"/>
    </source>
</evidence>
<sequence length="1696" mass="197498">MSDDEQIDEVGEEEADDNPPELAPEPEPSPPEEEEDAEPEAEAEGAASEGGNDAPPEEEPPPPEIGETAPLEQEPNMSAMGDEGVDVDEYEMDEDEDDDVRKKSSRKIRLPSGQSSPKGDGTKDDKRKHSVAAHLQAEQNKQKILKAKQERENRRNALDTQHQHLIDVIAYFTDQKTKDVEEFVIDCQEYIDLMEFFFDKQGTKSLMFYFQDHDPPSNESGRTGLPTPGAKKEKMKRVMITSGTDIPLKGLCMYFLRPNSGVKIGMKNVSDECYFGMVTLRDPDEPGIVLDTLNDILQTIYFKNLKGNTTWVTVPDQDMATKIRHRFLTAITHYSEFLTDCKNDISSRLDLKEISNLDDISETAIKTTDDIMEAAKNPEIVQKIEHAVILWCKNIERVLAISKQMRKETDSMGPLAELAYWRNLMAKMCYIIQQTQEWQLINFIQVLLQAKSRVLRRWKDVDSRVSDEYHESRDNVRYMYALEKFCQPLYQHDPPGMIEHINSMMYTIRTIHTTSRYYNTCEKVTALMVKISNQMVASCRRYLTNDGAETIWSQDKHSMVEKLNKCIELYETYRGSYEATKAELANNPDGKRFDFSVNNIFGRFERFCERLKKIIKIEEIFNLYNPVHESHIDGLEDISARLITLQKEIQLKSYDPLEFRQPDFDEDFVAIRSAIDEIQIKLEGFMDSAIEGCPTAMHGLWLLERFKNLRNRCLDIDAKLWYLFQFYHNEIILIQQIYEAEKNDTPTPRGYPPFAGKISWARHLYKRLERPMKWFQEKTDVLKRDGATPTVKLFNSVAKKLIFYEILFHESWMTQCNSVYDALEAPILTLRGNMRQELVLNFDPFFRQIIEETEILRKMELEIPDIAQVVYYKKEKLYATYERIKGLLERFLGMKSKIPQDLALLMRPIMKKVEKAFMPGVTNINWTSFKTEEYFNYIEAHQNELEDVIRKLQEIITIRINQVLYDISHTMLIDIPDDRAMPQEEFLDRIHRYGGLVSQDLEYKSRICEHAVVELIHSLLTSCELPMPEDPYNAWLSGAGAVPLPGEDSNVKSGGGQDKPLIDPTLIPTQMTKEEMVHIYEECRHVFSFYNQKCIEALQKTARISLDILRTRTEEPQVSKRNPGKVLNRVPLFFADLTLTIPTITLKPSLNEMQQALSRGIQLICESLKRVIIWGQIRRSSFSGDSESPFYKDPTKGGQTHDEPVAQFARLQPADAYLRASMQVDTLNARLKNCFKPVMEHKDVSKLVLMMQTVVQQAKPRVQTIISQYMHYNFLWKDTREDEVEAVVATDPVITEVEAIMRTYKELDDEIDAIPQSHRAGPMDILTKEMKLGFRCEVKEWRLAYCRQLSNKYKVICQQIAKFVEECNKELQIPIKDMNDLYSVMSTLIKIRENMYKNDSMLQPIEECYAFLNSQKYRVPDDESNRADTLRYNFNKMLAKAFQTQDKIVSLQDANRKKLIEQVAKYQQDLKQYLDRYQTKGPMKDGLSVEVATDRLFTFQDEFDELWERYTMCNSGEKLFGFPRNEYPELVVVKKQLALLQKLYSLYNEFLRTLNTYHESRWPEVDTTKVISDMENFQTRCIMLPRALKDWQAFKILNKKVNDLNDWCPLVELMTNKGMKDRHWDKLSKATGFKFDLDNENFTLKVVIENPLLKYKAEIEEICNSAIKEKEIEEKMRQLEMMNEFDDGEGGFMDDA</sequence>
<dbReference type="InterPro" id="IPR026983">
    <property type="entry name" value="DHC"/>
</dbReference>
<dbReference type="Pfam" id="PF08393">
    <property type="entry name" value="DHC_N2"/>
    <property type="match status" value="1"/>
</dbReference>
<evidence type="ECO:0000259" key="4">
    <source>
        <dbReference type="Pfam" id="PF08393"/>
    </source>
</evidence>
<evidence type="ECO:0000256" key="1">
    <source>
        <dbReference type="ARBA" id="ARBA00008887"/>
    </source>
</evidence>
<proteinExistence type="inferred from homology"/>
<keyword evidence="6" id="KW-1185">Reference proteome</keyword>
<feature type="compositionally biased region" description="Acidic residues" evidence="2">
    <location>
        <begin position="83"/>
        <end position="98"/>
    </location>
</feature>
<protein>
    <recommendedName>
        <fullName evidence="7">Dynein heavy chain 5, axonemal</fullName>
    </recommendedName>
</protein>
<name>A0ABP1QT83_9HEXA</name>
<reference evidence="5 6" key="1">
    <citation type="submission" date="2024-08" db="EMBL/GenBank/DDBJ databases">
        <authorList>
            <person name="Cucini C."/>
            <person name="Frati F."/>
        </authorList>
    </citation>
    <scope>NUCLEOTIDE SEQUENCE [LARGE SCALE GENOMIC DNA]</scope>
</reference>
<evidence type="ECO:0008006" key="7">
    <source>
        <dbReference type="Google" id="ProtNLM"/>
    </source>
</evidence>
<organism evidence="5 6">
    <name type="scientific">Orchesella dallaii</name>
    <dbReference type="NCBI Taxonomy" id="48710"/>
    <lineage>
        <taxon>Eukaryota</taxon>
        <taxon>Metazoa</taxon>
        <taxon>Ecdysozoa</taxon>
        <taxon>Arthropoda</taxon>
        <taxon>Hexapoda</taxon>
        <taxon>Collembola</taxon>
        <taxon>Entomobryomorpha</taxon>
        <taxon>Entomobryoidea</taxon>
        <taxon>Orchesellidae</taxon>
        <taxon>Orchesellinae</taxon>
        <taxon>Orchesella</taxon>
    </lineage>
</organism>
<dbReference type="Gene3D" id="1.10.287.2620">
    <property type="match status" value="1"/>
</dbReference>
<dbReference type="EMBL" id="CAXLJM020000046">
    <property type="protein sequence ID" value="CAL8111201.1"/>
    <property type="molecule type" value="Genomic_DNA"/>
</dbReference>
<dbReference type="Pfam" id="PF08385">
    <property type="entry name" value="DHC_N1"/>
    <property type="match status" value="1"/>
</dbReference>
<feature type="region of interest" description="Disordered" evidence="2">
    <location>
        <begin position="213"/>
        <end position="234"/>
    </location>
</feature>
<feature type="compositionally biased region" description="Acidic residues" evidence="2">
    <location>
        <begin position="1"/>
        <end position="19"/>
    </location>
</feature>
<accession>A0ABP1QT83</accession>
<feature type="domain" description="Dynein heavy chain tail" evidence="3">
    <location>
        <begin position="381"/>
        <end position="934"/>
    </location>
</feature>
<dbReference type="Proteomes" id="UP001642540">
    <property type="component" value="Unassembled WGS sequence"/>
</dbReference>
<dbReference type="PANTHER" id="PTHR46532:SF4">
    <property type="entry name" value="AAA+ ATPASE DOMAIN-CONTAINING PROTEIN"/>
    <property type="match status" value="1"/>
</dbReference>
<feature type="compositionally biased region" description="Acidic residues" evidence="2">
    <location>
        <begin position="30"/>
        <end position="43"/>
    </location>
</feature>
<feature type="region of interest" description="Disordered" evidence="2">
    <location>
        <begin position="1"/>
        <end position="141"/>
    </location>
</feature>
<dbReference type="PANTHER" id="PTHR46532">
    <property type="entry name" value="MALE FERTILITY FACTOR KL5"/>
    <property type="match status" value="1"/>
</dbReference>
<feature type="compositionally biased region" description="Low complexity" evidence="2">
    <location>
        <begin position="44"/>
        <end position="54"/>
    </location>
</feature>
<evidence type="ECO:0000256" key="2">
    <source>
        <dbReference type="SAM" id="MobiDB-lite"/>
    </source>
</evidence>
<feature type="domain" description="Dynein heavy chain linker" evidence="4">
    <location>
        <begin position="1533"/>
        <end position="1680"/>
    </location>
</feature>
<comment type="similarity">
    <text evidence="1">Belongs to the dynein heavy chain family.</text>
</comment>
<comment type="caution">
    <text evidence="5">The sequence shown here is derived from an EMBL/GenBank/DDBJ whole genome shotgun (WGS) entry which is preliminary data.</text>
</comment>